<reference evidence="1 2" key="2">
    <citation type="submission" date="2011-11" db="EMBL/GenBank/DDBJ databases">
        <authorList>
            <consortium name="US DOE Joint Genome Institute"/>
            <person name="Lucas S."/>
            <person name="Han J."/>
            <person name="Lapidus A."/>
            <person name="Cheng J.-F."/>
            <person name="Goodwin L."/>
            <person name="Pitluck S."/>
            <person name="Peters L."/>
            <person name="Ovchinnikova G."/>
            <person name="Zhang X."/>
            <person name="Detter J.C."/>
            <person name="Han C."/>
            <person name="Tapia R."/>
            <person name="Land M."/>
            <person name="Hauser L."/>
            <person name="Kyrpides N."/>
            <person name="Ivanova N."/>
            <person name="Pagani I."/>
            <person name="Vogl K."/>
            <person name="Liu Z."/>
            <person name="Overmann J."/>
            <person name="Frigaard N.-U."/>
            <person name="Bryant D."/>
            <person name="Woyke T."/>
        </authorList>
    </citation>
    <scope>NUCLEOTIDE SEQUENCE [LARGE SCALE GENOMIC DNA]</scope>
    <source>
        <strain evidence="1 2">970</strain>
    </source>
</reference>
<sequence length="30" mass="3254">MRYLLIYRVVAGGSGGAEYGKEPVGRLEVL</sequence>
<organism evidence="1 2">
    <name type="scientific">Thiorhodovibrio frisius</name>
    <dbReference type="NCBI Taxonomy" id="631362"/>
    <lineage>
        <taxon>Bacteria</taxon>
        <taxon>Pseudomonadati</taxon>
        <taxon>Pseudomonadota</taxon>
        <taxon>Gammaproteobacteria</taxon>
        <taxon>Chromatiales</taxon>
        <taxon>Chromatiaceae</taxon>
        <taxon>Thiorhodovibrio</taxon>
    </lineage>
</organism>
<dbReference type="EMBL" id="JH603170">
    <property type="protein sequence ID" value="EIC19707.1"/>
    <property type="molecule type" value="Genomic_DNA"/>
</dbReference>
<proteinExistence type="predicted"/>
<evidence type="ECO:0000313" key="2">
    <source>
        <dbReference type="Proteomes" id="UP000002964"/>
    </source>
</evidence>
<name>H8Z6K9_9GAMM</name>
<accession>H8Z6K9</accession>
<dbReference type="AlphaFoldDB" id="H8Z6K9"/>
<keyword evidence="2" id="KW-1185">Reference proteome</keyword>
<reference evidence="2" key="1">
    <citation type="submission" date="2011-06" db="EMBL/GenBank/DDBJ databases">
        <authorList>
            <consortium name="US DOE Joint Genome Institute (JGI-PGF)"/>
            <person name="Lucas S."/>
            <person name="Han J."/>
            <person name="Lapidus A."/>
            <person name="Cheng J.-F."/>
            <person name="Goodwin L."/>
            <person name="Pitluck S."/>
            <person name="Peters L."/>
            <person name="Land M.L."/>
            <person name="Hauser L."/>
            <person name="Vogl K."/>
            <person name="Liu Z."/>
            <person name="Overmann J."/>
            <person name="Frigaard N.-U."/>
            <person name="Bryant D.A."/>
            <person name="Woyke T.J."/>
        </authorList>
    </citation>
    <scope>NUCLEOTIDE SEQUENCE [LARGE SCALE GENOMIC DNA]</scope>
    <source>
        <strain evidence="2">970</strain>
    </source>
</reference>
<dbReference type="Proteomes" id="UP000002964">
    <property type="component" value="Unassembled WGS sequence"/>
</dbReference>
<gene>
    <name evidence="1" type="ORF">Thi970DRAFT_03300</name>
</gene>
<feature type="non-terminal residue" evidence="1">
    <location>
        <position position="30"/>
    </location>
</feature>
<evidence type="ECO:0000313" key="1">
    <source>
        <dbReference type="EMBL" id="EIC19707.1"/>
    </source>
</evidence>
<protein>
    <submittedName>
        <fullName evidence="1">Uncharacterized protein</fullName>
    </submittedName>
</protein>
<dbReference type="HOGENOM" id="CLU_3411787_0_0_6"/>